<gene>
    <name evidence="2" type="ORF">BJX66DRAFT_18825</name>
</gene>
<keyword evidence="3" id="KW-1185">Reference proteome</keyword>
<evidence type="ECO:0000313" key="2">
    <source>
        <dbReference type="EMBL" id="KAL2787088.1"/>
    </source>
</evidence>
<dbReference type="Proteomes" id="UP001610563">
    <property type="component" value="Unassembled WGS sequence"/>
</dbReference>
<name>A0ABR4FUY7_9EURO</name>
<evidence type="ECO:0000313" key="3">
    <source>
        <dbReference type="Proteomes" id="UP001610563"/>
    </source>
</evidence>
<reference evidence="2 3" key="1">
    <citation type="submission" date="2024-07" db="EMBL/GenBank/DDBJ databases">
        <title>Section-level genome sequencing and comparative genomics of Aspergillus sections Usti and Cavernicolus.</title>
        <authorList>
            <consortium name="Lawrence Berkeley National Laboratory"/>
            <person name="Nybo J.L."/>
            <person name="Vesth T.C."/>
            <person name="Theobald S."/>
            <person name="Frisvad J.C."/>
            <person name="Larsen T.O."/>
            <person name="Kjaerboelling I."/>
            <person name="Rothschild-Mancinelli K."/>
            <person name="Lyhne E.K."/>
            <person name="Kogle M.E."/>
            <person name="Barry K."/>
            <person name="Clum A."/>
            <person name="Na H."/>
            <person name="Ledsgaard L."/>
            <person name="Lin J."/>
            <person name="Lipzen A."/>
            <person name="Kuo A."/>
            <person name="Riley R."/>
            <person name="Mondo S."/>
            <person name="Labutti K."/>
            <person name="Haridas S."/>
            <person name="Pangalinan J."/>
            <person name="Salamov A.A."/>
            <person name="Simmons B.A."/>
            <person name="Magnuson J.K."/>
            <person name="Chen J."/>
            <person name="Drula E."/>
            <person name="Henrissat B."/>
            <person name="Wiebenga A."/>
            <person name="Lubbers R.J."/>
            <person name="Gomes A.C."/>
            <person name="Makela M.R."/>
            <person name="Stajich J."/>
            <person name="Grigoriev I.V."/>
            <person name="Mortensen U.H."/>
            <person name="De Vries R.P."/>
            <person name="Baker S.E."/>
            <person name="Andersen M.R."/>
        </authorList>
    </citation>
    <scope>NUCLEOTIDE SEQUENCE [LARGE SCALE GENOMIC DNA]</scope>
    <source>
        <strain evidence="2 3">CBS 209.92</strain>
    </source>
</reference>
<sequence>MIGHLSHLLRRFCRVTRRSMVDGWPRMRADEETPRNAGCFFRHANNHGLRFFRTHPGKKASSLTESSLVCHFPLRILRWVYLERSHPPRCSCQSPSSSPDFQSPPPHSLADRSVHCGCEALAASNTPSLAVDSHRPTMSLEDPTHLHSRISLALIPYMPHFRSDTQKKKSQTTVTSMIGPQNAHPF</sequence>
<proteinExistence type="predicted"/>
<organism evidence="2 3">
    <name type="scientific">Aspergillus keveii</name>
    <dbReference type="NCBI Taxonomy" id="714993"/>
    <lineage>
        <taxon>Eukaryota</taxon>
        <taxon>Fungi</taxon>
        <taxon>Dikarya</taxon>
        <taxon>Ascomycota</taxon>
        <taxon>Pezizomycotina</taxon>
        <taxon>Eurotiomycetes</taxon>
        <taxon>Eurotiomycetidae</taxon>
        <taxon>Eurotiales</taxon>
        <taxon>Aspergillaceae</taxon>
        <taxon>Aspergillus</taxon>
        <taxon>Aspergillus subgen. Nidulantes</taxon>
    </lineage>
</organism>
<comment type="caution">
    <text evidence="2">The sequence shown here is derived from an EMBL/GenBank/DDBJ whole genome shotgun (WGS) entry which is preliminary data.</text>
</comment>
<dbReference type="EMBL" id="JBFTWV010000104">
    <property type="protein sequence ID" value="KAL2787088.1"/>
    <property type="molecule type" value="Genomic_DNA"/>
</dbReference>
<feature type="region of interest" description="Disordered" evidence="1">
    <location>
        <begin position="163"/>
        <end position="186"/>
    </location>
</feature>
<protein>
    <submittedName>
        <fullName evidence="2">Uncharacterized protein</fullName>
    </submittedName>
</protein>
<evidence type="ECO:0000256" key="1">
    <source>
        <dbReference type="SAM" id="MobiDB-lite"/>
    </source>
</evidence>
<accession>A0ABR4FUY7</accession>